<evidence type="ECO:0000256" key="2">
    <source>
        <dbReference type="ARBA" id="ARBA00022692"/>
    </source>
</evidence>
<gene>
    <name evidence="7" type="ORF">PTRA_a1875</name>
</gene>
<protein>
    <recommendedName>
        <fullName evidence="6">TM2 domain-containing protein</fullName>
    </recommendedName>
</protein>
<dbReference type="EMBL" id="CP011034">
    <property type="protein sequence ID" value="ALS33023.1"/>
    <property type="molecule type" value="Genomic_DNA"/>
</dbReference>
<keyword evidence="2 5" id="KW-0812">Transmembrane</keyword>
<dbReference type="GO" id="GO:0016020">
    <property type="term" value="C:membrane"/>
    <property type="evidence" value="ECO:0007669"/>
    <property type="project" value="UniProtKB-SubCell"/>
</dbReference>
<evidence type="ECO:0000256" key="4">
    <source>
        <dbReference type="ARBA" id="ARBA00023136"/>
    </source>
</evidence>
<comment type="subcellular location">
    <subcellularLocation>
        <location evidence="1">Membrane</location>
        <topology evidence="1">Multi-pass membrane protein</topology>
    </subcellularLocation>
</comment>
<dbReference type="PATRIC" id="fig|1315283.4.peg.1616"/>
<keyword evidence="4 5" id="KW-0472">Membrane</keyword>
<name>A0A0U2ISK9_9GAMM</name>
<dbReference type="KEGG" id="ptn:PTRA_a1875"/>
<dbReference type="Pfam" id="PF05154">
    <property type="entry name" value="TM2"/>
    <property type="match status" value="1"/>
</dbReference>
<evidence type="ECO:0000256" key="3">
    <source>
        <dbReference type="ARBA" id="ARBA00022989"/>
    </source>
</evidence>
<proteinExistence type="predicted"/>
<dbReference type="OrthoDB" id="9816361at2"/>
<organism evidence="7">
    <name type="scientific">Pseudoalteromonas translucida KMM 520</name>
    <dbReference type="NCBI Taxonomy" id="1315283"/>
    <lineage>
        <taxon>Bacteria</taxon>
        <taxon>Pseudomonadati</taxon>
        <taxon>Pseudomonadota</taxon>
        <taxon>Gammaproteobacteria</taxon>
        <taxon>Alteromonadales</taxon>
        <taxon>Pseudoalteromonadaceae</taxon>
        <taxon>Pseudoalteromonas</taxon>
    </lineage>
</organism>
<dbReference type="InterPro" id="IPR007829">
    <property type="entry name" value="TM2"/>
</dbReference>
<evidence type="ECO:0000256" key="1">
    <source>
        <dbReference type="ARBA" id="ARBA00004141"/>
    </source>
</evidence>
<feature type="transmembrane region" description="Helical" evidence="5">
    <location>
        <begin position="79"/>
        <end position="103"/>
    </location>
</feature>
<dbReference type="Proteomes" id="UP000065261">
    <property type="component" value="Chromosome I"/>
</dbReference>
<feature type="domain" description="TM2" evidence="6">
    <location>
        <begin position="49"/>
        <end position="100"/>
    </location>
</feature>
<evidence type="ECO:0000259" key="6">
    <source>
        <dbReference type="Pfam" id="PF05154"/>
    </source>
</evidence>
<dbReference type="RefSeq" id="WP_011328163.1">
    <property type="nucleotide sequence ID" value="NZ_CP011034.1"/>
</dbReference>
<sequence>MSDAATLKSADEKFCSDCGGVISLKAEICPKCGVRQTAQPNSLGGTAPNGKSKIAAALLAVFLGGFGVHKFYLGQIGLGFIYLLFFWTAIPAIIAFVEFIILLTMSDEAFNNKYGYD</sequence>
<reference evidence="7 8" key="1">
    <citation type="submission" date="2015-03" db="EMBL/GenBank/DDBJ databases">
        <authorList>
            <person name="Murphy D."/>
        </authorList>
    </citation>
    <scope>NUCLEOTIDE SEQUENCE [LARGE SCALE GENOMIC DNA]</scope>
    <source>
        <strain evidence="7 8">KMM 520</strain>
    </source>
</reference>
<dbReference type="GeneID" id="300941700"/>
<evidence type="ECO:0000256" key="5">
    <source>
        <dbReference type="SAM" id="Phobius"/>
    </source>
</evidence>
<feature type="transmembrane region" description="Helical" evidence="5">
    <location>
        <begin position="54"/>
        <end position="73"/>
    </location>
</feature>
<accession>A0A0U2ISK9</accession>
<evidence type="ECO:0000313" key="8">
    <source>
        <dbReference type="Proteomes" id="UP000065261"/>
    </source>
</evidence>
<evidence type="ECO:0000313" key="7">
    <source>
        <dbReference type="EMBL" id="ALS33023.1"/>
    </source>
</evidence>
<keyword evidence="3 5" id="KW-1133">Transmembrane helix</keyword>
<dbReference type="AlphaFoldDB" id="A0A0U2ISK9"/>